<protein>
    <submittedName>
        <fullName evidence="2">Uncharacterized protein</fullName>
    </submittedName>
</protein>
<sequence length="472" mass="50767">MKAPVSSLQEWSLDVQVGSRVPEDVRLYIAPLGVCYVGAKGKSLYRGIQTQSDGYRYPELREDGARFHCYGRGCIFSRWDSRDPADVRMRGGGYWCSGGEKWSGEGNFLSVRIPFKWSVGTYTFCMRKVVHSAENRDERGGTWIEALVGPIGGEMMSVGELRFPDDPLAFQPRFASFIEVYGDPKTCPSSTPAVKISFSNPRINGKPLSLADFEELSAHHPLDVPQQAETSLSLLPCPSSSECPHATVQLRLSSNPAPRSTSSSNERLSPFEAASELEPPNLPKLSPVITTYISPGEAPRPSNFSGRVSLLKAALSQQTLQQKRSPRCPPCGSPLPVDSVAAFCGGVRCSQPGKQCAASDGFPLPSAACPWNSLGSGSSLCGWHLRGVCPLCLTARQPGRQGPFCLGDCCGWSQCQARASGSQAADSAGGCQRTVWALPAREGGVFAAEGFRCLLKCESGERFCVAHISAIS</sequence>
<evidence type="ECO:0000313" key="2">
    <source>
        <dbReference type="EMBL" id="CUC09593.1"/>
    </source>
</evidence>
<dbReference type="AlphaFoldDB" id="A0A0K6S7S4"/>
<feature type="region of interest" description="Disordered" evidence="1">
    <location>
        <begin position="253"/>
        <end position="280"/>
    </location>
</feature>
<reference evidence="2" key="1">
    <citation type="submission" date="2014-11" db="EMBL/GenBank/DDBJ databases">
        <title>Molecular phylogeny of cliff fern family Woodsiaceae with morphological implications.</title>
        <authorList>
            <person name="Shao Y.-Z."/>
            <person name="Wei R."/>
            <person name="Zhang X.-C."/>
        </authorList>
    </citation>
    <scope>NUCLEOTIDE SEQUENCE</scope>
</reference>
<organism evidence="2">
    <name type="scientific">Chromera velia CCMP2878</name>
    <dbReference type="NCBI Taxonomy" id="1169474"/>
    <lineage>
        <taxon>Eukaryota</taxon>
        <taxon>Sar</taxon>
        <taxon>Alveolata</taxon>
        <taxon>Colpodellida</taxon>
        <taxon>Chromeraceae</taxon>
        <taxon>Chromera</taxon>
    </lineage>
</organism>
<accession>A0A0K6S7S4</accession>
<dbReference type="VEuPathDB" id="CryptoDB:Cvel_21583"/>
<gene>
    <name evidence="2" type="ORF">Cvel_21583.t3</name>
</gene>
<feature type="compositionally biased region" description="Low complexity" evidence="1">
    <location>
        <begin position="253"/>
        <end position="265"/>
    </location>
</feature>
<name>A0A0K6S7S4_9ALVE</name>
<evidence type="ECO:0000256" key="1">
    <source>
        <dbReference type="SAM" id="MobiDB-lite"/>
    </source>
</evidence>
<proteinExistence type="predicted"/>
<dbReference type="EMBL" id="CDMZ01001145">
    <property type="protein sequence ID" value="CUC09593.1"/>
    <property type="molecule type" value="Genomic_DNA"/>
</dbReference>